<dbReference type="InParanoid" id="A0A672TZB4"/>
<keyword evidence="1 7" id="KW-0645">Protease</keyword>
<evidence type="ECO:0000256" key="5">
    <source>
        <dbReference type="ARBA" id="ARBA00023145"/>
    </source>
</evidence>
<evidence type="ECO:0000256" key="2">
    <source>
        <dbReference type="ARBA" id="ARBA00022729"/>
    </source>
</evidence>
<protein>
    <recommendedName>
        <fullName evidence="8">Peptidase S1 domain-containing protein</fullName>
    </recommendedName>
</protein>
<dbReference type="PANTHER" id="PTHR24257">
    <property type="entry name" value="CHYMOTRYPSIN-LIKE ELASTASE FAMILY MEMBER"/>
    <property type="match status" value="1"/>
</dbReference>
<dbReference type="PROSITE" id="PS00135">
    <property type="entry name" value="TRYPSIN_SER"/>
    <property type="match status" value="1"/>
</dbReference>
<dbReference type="InterPro" id="IPR033116">
    <property type="entry name" value="TRYPSIN_SER"/>
</dbReference>
<keyword evidence="3 7" id="KW-0378">Hydrolase</keyword>
<accession>A0A672TZB4</accession>
<evidence type="ECO:0000256" key="4">
    <source>
        <dbReference type="ARBA" id="ARBA00022825"/>
    </source>
</evidence>
<keyword evidence="4 7" id="KW-0720">Serine protease</keyword>
<dbReference type="PRINTS" id="PR00722">
    <property type="entry name" value="CHYMOTRYPSIN"/>
</dbReference>
<dbReference type="SUPFAM" id="SSF50494">
    <property type="entry name" value="Trypsin-like serine proteases"/>
    <property type="match status" value="1"/>
</dbReference>
<evidence type="ECO:0000256" key="3">
    <source>
        <dbReference type="ARBA" id="ARBA00022801"/>
    </source>
</evidence>
<dbReference type="GO" id="GO:0005615">
    <property type="term" value="C:extracellular space"/>
    <property type="evidence" value="ECO:0007669"/>
    <property type="project" value="TreeGrafter"/>
</dbReference>
<dbReference type="InterPro" id="IPR043504">
    <property type="entry name" value="Peptidase_S1_PA_chymotrypsin"/>
</dbReference>
<dbReference type="PANTHER" id="PTHR24257:SF17">
    <property type="match status" value="1"/>
</dbReference>
<name>A0A672TZB4_STRHB</name>
<evidence type="ECO:0000313" key="9">
    <source>
        <dbReference type="Ensembl" id="ENSSHBP00005007832.1"/>
    </source>
</evidence>
<keyword evidence="10" id="KW-1185">Reference proteome</keyword>
<dbReference type="Pfam" id="PF00089">
    <property type="entry name" value="Trypsin"/>
    <property type="match status" value="1"/>
</dbReference>
<evidence type="ECO:0000256" key="7">
    <source>
        <dbReference type="RuleBase" id="RU363034"/>
    </source>
</evidence>
<feature type="domain" description="Peptidase S1" evidence="8">
    <location>
        <begin position="99"/>
        <end position="328"/>
    </location>
</feature>
<dbReference type="InterPro" id="IPR001254">
    <property type="entry name" value="Trypsin_dom"/>
</dbReference>
<dbReference type="Ensembl" id="ENSSHBT00005009424.1">
    <property type="protein sequence ID" value="ENSSHBP00005007832.1"/>
    <property type="gene ID" value="ENSSHBG00005006127.1"/>
</dbReference>
<dbReference type="Gene3D" id="2.40.10.10">
    <property type="entry name" value="Trypsin-like serine proteases"/>
    <property type="match status" value="3"/>
</dbReference>
<evidence type="ECO:0000259" key="8">
    <source>
        <dbReference type="PROSITE" id="PS50240"/>
    </source>
</evidence>
<keyword evidence="5" id="KW-0865">Zymogen</keyword>
<dbReference type="InterPro" id="IPR018114">
    <property type="entry name" value="TRYPSIN_HIS"/>
</dbReference>
<dbReference type="GO" id="GO:0004252">
    <property type="term" value="F:serine-type endopeptidase activity"/>
    <property type="evidence" value="ECO:0007669"/>
    <property type="project" value="InterPro"/>
</dbReference>
<dbReference type="InterPro" id="IPR001314">
    <property type="entry name" value="Peptidase_S1A"/>
</dbReference>
<evidence type="ECO:0000256" key="6">
    <source>
        <dbReference type="ARBA" id="ARBA00023157"/>
    </source>
</evidence>
<dbReference type="GO" id="GO:0006508">
    <property type="term" value="P:proteolysis"/>
    <property type="evidence" value="ECO:0007669"/>
    <property type="project" value="UniProtKB-KW"/>
</dbReference>
<proteinExistence type="predicted"/>
<dbReference type="InterPro" id="IPR009003">
    <property type="entry name" value="Peptidase_S1_PA"/>
</dbReference>
<reference evidence="9 10" key="1">
    <citation type="submission" date="2019-11" db="EMBL/GenBank/DDBJ databases">
        <title>Strigops habroptila (kakapo) genome, bStrHab1, primary haplotype, v2.</title>
        <authorList>
            <person name="Jarvis E.D."/>
            <person name="Howard J."/>
            <person name="Rhie A."/>
            <person name="Phillippy A."/>
            <person name="Korlach J."/>
            <person name="Digby A."/>
            <person name="Iorns D."/>
            <person name="Eason D."/>
            <person name="Robertson B."/>
            <person name="Raemaekers T."/>
            <person name="Howe K."/>
            <person name="Lewin H."/>
            <person name="Damas J."/>
            <person name="Hastie A."/>
            <person name="Tracey A."/>
            <person name="Chow W."/>
            <person name="Fedrigo O."/>
        </authorList>
    </citation>
    <scope>NUCLEOTIDE SEQUENCE [LARGE SCALE GENOMIC DNA]</scope>
</reference>
<sequence length="328" mass="35687">MLATGQSTPRFQGAIRGVSAPTVHSGLLQPCWVLCVSSWCWATVGLGGRRGWGGEGWDPRSHCGPEQKGCRQPLRSLCRCHPAYGYGQPAAAALYSSRVVGGEDAVPHSWPWQVRRDWYHTCGGTLIKANWVLTAAHCIRWVIMARFPFPMDQIFLSPRLGSPNSNDIALVKLAEEVQESDTIQAATLPPAGQILENNYPCYVTGWGRLWTQPKPRQWGGQALLPVVEYDICSQWSWWGSYVLPTMVCAGGDGVISSCNGDSGGPLNCPQGDDWEVAGIVSFGSSLGCNTLRKPTVFTRVSLPKEVANTPSLAVFKARLDTGAWSNLL</sequence>
<organism evidence="9 10">
    <name type="scientific">Strigops habroptila</name>
    <name type="common">Kakapo</name>
    <dbReference type="NCBI Taxonomy" id="2489341"/>
    <lineage>
        <taxon>Eukaryota</taxon>
        <taxon>Metazoa</taxon>
        <taxon>Chordata</taxon>
        <taxon>Craniata</taxon>
        <taxon>Vertebrata</taxon>
        <taxon>Euteleostomi</taxon>
        <taxon>Archelosauria</taxon>
        <taxon>Archosauria</taxon>
        <taxon>Dinosauria</taxon>
        <taxon>Saurischia</taxon>
        <taxon>Theropoda</taxon>
        <taxon>Coelurosauria</taxon>
        <taxon>Aves</taxon>
        <taxon>Neognathae</taxon>
        <taxon>Neoaves</taxon>
        <taxon>Telluraves</taxon>
        <taxon>Australaves</taxon>
        <taxon>Psittaciformes</taxon>
        <taxon>Psittacidae</taxon>
        <taxon>Strigops</taxon>
    </lineage>
</organism>
<keyword evidence="2" id="KW-0732">Signal</keyword>
<keyword evidence="6" id="KW-1015">Disulfide bond</keyword>
<dbReference type="Proteomes" id="UP000472266">
    <property type="component" value="Chromosome 19"/>
</dbReference>
<dbReference type="SMART" id="SM00020">
    <property type="entry name" value="Tryp_SPc"/>
    <property type="match status" value="1"/>
</dbReference>
<dbReference type="CDD" id="cd00190">
    <property type="entry name" value="Tryp_SPc"/>
    <property type="match status" value="1"/>
</dbReference>
<dbReference type="GeneTree" id="ENSGT01030000234528"/>
<dbReference type="InterPro" id="IPR050850">
    <property type="entry name" value="Peptidase_S1_Elastase_sf"/>
</dbReference>
<dbReference type="FunFam" id="2.40.10.10:FF:000017">
    <property type="entry name" value="Chymotrypsin-like elastase family member 1"/>
    <property type="match status" value="1"/>
</dbReference>
<evidence type="ECO:0000313" key="10">
    <source>
        <dbReference type="Proteomes" id="UP000472266"/>
    </source>
</evidence>
<dbReference type="FunCoup" id="A0A672TZB4">
    <property type="interactions" value="9"/>
</dbReference>
<reference evidence="9" key="3">
    <citation type="submission" date="2025-09" db="UniProtKB">
        <authorList>
            <consortium name="Ensembl"/>
        </authorList>
    </citation>
    <scope>IDENTIFICATION</scope>
</reference>
<dbReference type="PROSITE" id="PS00134">
    <property type="entry name" value="TRYPSIN_HIS"/>
    <property type="match status" value="1"/>
</dbReference>
<evidence type="ECO:0000256" key="1">
    <source>
        <dbReference type="ARBA" id="ARBA00022670"/>
    </source>
</evidence>
<dbReference type="AlphaFoldDB" id="A0A672TZB4"/>
<reference evidence="9" key="2">
    <citation type="submission" date="2025-08" db="UniProtKB">
        <authorList>
            <consortium name="Ensembl"/>
        </authorList>
    </citation>
    <scope>IDENTIFICATION</scope>
</reference>
<dbReference type="PROSITE" id="PS50240">
    <property type="entry name" value="TRYPSIN_DOM"/>
    <property type="match status" value="1"/>
</dbReference>